<proteinExistence type="predicted"/>
<sequence length="176" mass="19151">MLAQIMARVQASEPRLGSTRLVAIDGPGGAGKSTLAAQLARACDATVVPTDSFASWDNALDWWPRLESQVLEPLGRDEPGRYQRYDWEQRALAEWHEVAPGGVVVLEGVSAARAAVRARLSLAIWVDTPPALRLARGLERDGSAALPLWEQWMADEDNHFATDNSRAHADIIVSGT</sequence>
<accession>A0A511MRD3</accession>
<protein>
    <submittedName>
        <fullName evidence="1">Uncharacterized protein</fullName>
    </submittedName>
</protein>
<name>A0A511MRD3_9NOCA</name>
<dbReference type="Proteomes" id="UP000321424">
    <property type="component" value="Unassembled WGS sequence"/>
</dbReference>
<evidence type="ECO:0000313" key="1">
    <source>
        <dbReference type="EMBL" id="GEM43130.1"/>
    </source>
</evidence>
<dbReference type="SUPFAM" id="SSF52540">
    <property type="entry name" value="P-loop containing nucleoside triphosphate hydrolases"/>
    <property type="match status" value="1"/>
</dbReference>
<dbReference type="EMBL" id="BJXA01000087">
    <property type="protein sequence ID" value="GEM43130.1"/>
    <property type="molecule type" value="Genomic_DNA"/>
</dbReference>
<dbReference type="InterPro" id="IPR027417">
    <property type="entry name" value="P-loop_NTPase"/>
</dbReference>
<keyword evidence="2" id="KW-1185">Reference proteome</keyword>
<organism evidence="1 2">
    <name type="scientific">Nocardia ninae NBRC 108245</name>
    <dbReference type="NCBI Taxonomy" id="1210091"/>
    <lineage>
        <taxon>Bacteria</taxon>
        <taxon>Bacillati</taxon>
        <taxon>Actinomycetota</taxon>
        <taxon>Actinomycetes</taxon>
        <taxon>Mycobacteriales</taxon>
        <taxon>Nocardiaceae</taxon>
        <taxon>Nocardia</taxon>
    </lineage>
</organism>
<dbReference type="AlphaFoldDB" id="A0A511MRD3"/>
<dbReference type="Pfam" id="PF13238">
    <property type="entry name" value="AAA_18"/>
    <property type="match status" value="1"/>
</dbReference>
<evidence type="ECO:0000313" key="2">
    <source>
        <dbReference type="Proteomes" id="UP000321424"/>
    </source>
</evidence>
<dbReference type="Gene3D" id="3.40.50.300">
    <property type="entry name" value="P-loop containing nucleotide triphosphate hydrolases"/>
    <property type="match status" value="1"/>
</dbReference>
<dbReference type="RefSeq" id="WP_222595241.1">
    <property type="nucleotide sequence ID" value="NZ_BJXA01000087.1"/>
</dbReference>
<gene>
    <name evidence="1" type="ORF">NN4_76490</name>
</gene>
<comment type="caution">
    <text evidence="1">The sequence shown here is derived from an EMBL/GenBank/DDBJ whole genome shotgun (WGS) entry which is preliminary data.</text>
</comment>
<reference evidence="1 2" key="1">
    <citation type="submission" date="2019-07" db="EMBL/GenBank/DDBJ databases">
        <title>Whole genome shotgun sequence of Nocardia ninae NBRC 108245.</title>
        <authorList>
            <person name="Hosoyama A."/>
            <person name="Uohara A."/>
            <person name="Ohji S."/>
            <person name="Ichikawa N."/>
        </authorList>
    </citation>
    <scope>NUCLEOTIDE SEQUENCE [LARGE SCALE GENOMIC DNA]</scope>
    <source>
        <strain evidence="1 2">NBRC 108245</strain>
    </source>
</reference>